<dbReference type="InterPro" id="IPR050312">
    <property type="entry name" value="IolE/XylAMocC-like"/>
</dbReference>
<dbReference type="Proteomes" id="UP000657006">
    <property type="component" value="Unassembled WGS sequence"/>
</dbReference>
<dbReference type="Gene3D" id="3.20.20.150">
    <property type="entry name" value="Divalent-metal-dependent TIM barrel enzymes"/>
    <property type="match status" value="1"/>
</dbReference>
<gene>
    <name evidence="2" type="ORF">H8730_05455</name>
</gene>
<organism evidence="2 3">
    <name type="scientific">Bianquea renquensis</name>
    <dbReference type="NCBI Taxonomy" id="2763661"/>
    <lineage>
        <taxon>Bacteria</taxon>
        <taxon>Bacillati</taxon>
        <taxon>Bacillota</taxon>
        <taxon>Clostridia</taxon>
        <taxon>Eubacteriales</taxon>
        <taxon>Bianqueaceae</taxon>
        <taxon>Bianquea</taxon>
    </lineage>
</organism>
<keyword evidence="2" id="KW-0413">Isomerase</keyword>
<dbReference type="AlphaFoldDB" id="A0A926DTG5"/>
<evidence type="ECO:0000259" key="1">
    <source>
        <dbReference type="Pfam" id="PF01261"/>
    </source>
</evidence>
<dbReference type="RefSeq" id="WP_177715329.1">
    <property type="nucleotide sequence ID" value="NZ_JACRSQ010000006.1"/>
</dbReference>
<accession>A0A926DTG5</accession>
<dbReference type="EMBL" id="JACRSQ010000006">
    <property type="protein sequence ID" value="MBC8542985.1"/>
    <property type="molecule type" value="Genomic_DNA"/>
</dbReference>
<dbReference type="Pfam" id="PF01261">
    <property type="entry name" value="AP_endonuc_2"/>
    <property type="match status" value="1"/>
</dbReference>
<dbReference type="InterPro" id="IPR013022">
    <property type="entry name" value="Xyl_isomerase-like_TIM-brl"/>
</dbReference>
<dbReference type="PANTHER" id="PTHR12110">
    <property type="entry name" value="HYDROXYPYRUVATE ISOMERASE"/>
    <property type="match status" value="1"/>
</dbReference>
<evidence type="ECO:0000313" key="3">
    <source>
        <dbReference type="Proteomes" id="UP000657006"/>
    </source>
</evidence>
<name>A0A926DTG5_9FIRM</name>
<comment type="caution">
    <text evidence="2">The sequence shown here is derived from an EMBL/GenBank/DDBJ whole genome shotgun (WGS) entry which is preliminary data.</text>
</comment>
<proteinExistence type="predicted"/>
<dbReference type="GO" id="GO:0016853">
    <property type="term" value="F:isomerase activity"/>
    <property type="evidence" value="ECO:0007669"/>
    <property type="project" value="UniProtKB-KW"/>
</dbReference>
<sequence length="271" mass="31006">MRQYNVGCSMVKDGSNGKYSLEERLSILRQYHKLGVRHIEYSHPQTTTEEEAQTLRRYARQLGLILWSAHATCYRESTREASMAQLRHDAKIAALLDATVLVFHPTELLPDGSHHMDVYRWMADVAEENGLQLALETGIPTDNSMLGYLQLIDLVDAIDRPHVGICIDTGHSYMRDRPDVESVVRAVGNRLKTLHLHDNYGQHDDHQMPGLGLINWPEVIRALKESEYDGPLMLEMSDIKEGRTVPQLSLLTIEKEILFSNAYLRYLWDLV</sequence>
<evidence type="ECO:0000313" key="2">
    <source>
        <dbReference type="EMBL" id="MBC8542985.1"/>
    </source>
</evidence>
<dbReference type="SUPFAM" id="SSF51658">
    <property type="entry name" value="Xylose isomerase-like"/>
    <property type="match status" value="1"/>
</dbReference>
<keyword evidence="3" id="KW-1185">Reference proteome</keyword>
<protein>
    <submittedName>
        <fullName evidence="2">Sugar phosphate isomerase/epimerase</fullName>
    </submittedName>
</protein>
<reference evidence="2" key="1">
    <citation type="submission" date="2020-08" db="EMBL/GenBank/DDBJ databases">
        <title>Genome public.</title>
        <authorList>
            <person name="Liu C."/>
            <person name="Sun Q."/>
        </authorList>
    </citation>
    <scope>NUCLEOTIDE SEQUENCE</scope>
    <source>
        <strain evidence="2">NSJ-32</strain>
    </source>
</reference>
<dbReference type="InterPro" id="IPR036237">
    <property type="entry name" value="Xyl_isomerase-like_sf"/>
</dbReference>
<feature type="domain" description="Xylose isomerase-like TIM barrel" evidence="1">
    <location>
        <begin position="29"/>
        <end position="238"/>
    </location>
</feature>